<dbReference type="InterPro" id="IPR013740">
    <property type="entry name" value="Redoxin"/>
</dbReference>
<dbReference type="PROSITE" id="PS51352">
    <property type="entry name" value="THIOREDOXIN_2"/>
    <property type="match status" value="1"/>
</dbReference>
<feature type="chain" id="PRO_5016365476" description="Thioredoxin domain-containing protein" evidence="5">
    <location>
        <begin position="35"/>
        <end position="187"/>
    </location>
</feature>
<evidence type="ECO:0000256" key="1">
    <source>
        <dbReference type="ARBA" id="ARBA00004196"/>
    </source>
</evidence>
<dbReference type="Gene3D" id="3.40.30.10">
    <property type="entry name" value="Glutaredoxin"/>
    <property type="match status" value="1"/>
</dbReference>
<keyword evidence="2" id="KW-0201">Cytochrome c-type biogenesis</keyword>
<keyword evidence="3" id="KW-1015">Disulfide bond</keyword>
<dbReference type="SUPFAM" id="SSF52833">
    <property type="entry name" value="Thioredoxin-like"/>
    <property type="match status" value="1"/>
</dbReference>
<reference evidence="7 8" key="1">
    <citation type="submission" date="2018-01" db="EMBL/GenBank/DDBJ databases">
        <title>G. obscuriglobus.</title>
        <authorList>
            <person name="Franke J."/>
            <person name="Blomberg W."/>
            <person name="Selmecki A."/>
        </authorList>
    </citation>
    <scope>NUCLEOTIDE SEQUENCE [LARGE SCALE GENOMIC DNA]</scope>
    <source>
        <strain evidence="7 8">DSM 5831</strain>
    </source>
</reference>
<evidence type="ECO:0000256" key="3">
    <source>
        <dbReference type="ARBA" id="ARBA00023157"/>
    </source>
</evidence>
<dbReference type="GO" id="GO:0030313">
    <property type="term" value="C:cell envelope"/>
    <property type="evidence" value="ECO:0007669"/>
    <property type="project" value="UniProtKB-SubCell"/>
</dbReference>
<gene>
    <name evidence="7" type="ORF">C1280_09105</name>
</gene>
<sequence length="187" mass="20858">MTRIPFYKEQNMYRTWICAGILSAAALGAGANRAADEPGKNVTVTEAKVDALAKAVAEQKKVVLVDFWATWCGPCMKKFPHFVDTHKKYKDKGLVCVSVSMDPKGKEDKYDKDAVLKFLKEKGAAFPNFVLLGYQADEEQVSKRFGLDGGIPFQVLFGKDGKRVWTSEEKELTDAELDKLIETELAK</sequence>
<evidence type="ECO:0000256" key="5">
    <source>
        <dbReference type="SAM" id="SignalP"/>
    </source>
</evidence>
<dbReference type="InterPro" id="IPR050553">
    <property type="entry name" value="Thioredoxin_ResA/DsbE_sf"/>
</dbReference>
<name>A0A2Z3H690_9BACT</name>
<dbReference type="PANTHER" id="PTHR42852">
    <property type="entry name" value="THIOL:DISULFIDE INTERCHANGE PROTEIN DSBE"/>
    <property type="match status" value="1"/>
</dbReference>
<evidence type="ECO:0000256" key="4">
    <source>
        <dbReference type="ARBA" id="ARBA00023284"/>
    </source>
</evidence>
<dbReference type="EMBL" id="CP025958">
    <property type="protein sequence ID" value="AWM37164.1"/>
    <property type="molecule type" value="Genomic_DNA"/>
</dbReference>
<keyword evidence="8" id="KW-1185">Reference proteome</keyword>
<comment type="subcellular location">
    <subcellularLocation>
        <location evidence="1">Cell envelope</location>
    </subcellularLocation>
</comment>
<accession>A0A2Z3H690</accession>
<dbReference type="InterPro" id="IPR036249">
    <property type="entry name" value="Thioredoxin-like_sf"/>
</dbReference>
<dbReference type="CDD" id="cd02966">
    <property type="entry name" value="TlpA_like_family"/>
    <property type="match status" value="1"/>
</dbReference>
<evidence type="ECO:0000259" key="6">
    <source>
        <dbReference type="PROSITE" id="PS51352"/>
    </source>
</evidence>
<proteinExistence type="predicted"/>
<dbReference type="PANTHER" id="PTHR42852:SF6">
    <property type="entry name" value="THIOL:DISULFIDE INTERCHANGE PROTEIN DSBE"/>
    <property type="match status" value="1"/>
</dbReference>
<keyword evidence="4" id="KW-0676">Redox-active center</keyword>
<evidence type="ECO:0000256" key="2">
    <source>
        <dbReference type="ARBA" id="ARBA00022748"/>
    </source>
</evidence>
<dbReference type="PROSITE" id="PS00194">
    <property type="entry name" value="THIOREDOXIN_1"/>
    <property type="match status" value="1"/>
</dbReference>
<evidence type="ECO:0000313" key="7">
    <source>
        <dbReference type="EMBL" id="AWM37164.1"/>
    </source>
</evidence>
<dbReference type="KEGG" id="gog:C1280_09105"/>
<dbReference type="Proteomes" id="UP000245802">
    <property type="component" value="Chromosome"/>
</dbReference>
<keyword evidence="5" id="KW-0732">Signal</keyword>
<dbReference type="GO" id="GO:0016491">
    <property type="term" value="F:oxidoreductase activity"/>
    <property type="evidence" value="ECO:0007669"/>
    <property type="project" value="InterPro"/>
</dbReference>
<dbReference type="InterPro" id="IPR013766">
    <property type="entry name" value="Thioredoxin_domain"/>
</dbReference>
<dbReference type="Pfam" id="PF08534">
    <property type="entry name" value="Redoxin"/>
    <property type="match status" value="1"/>
</dbReference>
<dbReference type="InterPro" id="IPR017937">
    <property type="entry name" value="Thioredoxin_CS"/>
</dbReference>
<protein>
    <recommendedName>
        <fullName evidence="6">Thioredoxin domain-containing protein</fullName>
    </recommendedName>
</protein>
<feature type="signal peptide" evidence="5">
    <location>
        <begin position="1"/>
        <end position="34"/>
    </location>
</feature>
<feature type="domain" description="Thioredoxin" evidence="6">
    <location>
        <begin position="23"/>
        <end position="186"/>
    </location>
</feature>
<dbReference type="GO" id="GO:0017004">
    <property type="term" value="P:cytochrome complex assembly"/>
    <property type="evidence" value="ECO:0007669"/>
    <property type="project" value="UniProtKB-KW"/>
</dbReference>
<dbReference type="AlphaFoldDB" id="A0A2Z3H690"/>
<evidence type="ECO:0000313" key="8">
    <source>
        <dbReference type="Proteomes" id="UP000245802"/>
    </source>
</evidence>
<organism evidence="7 8">
    <name type="scientific">Gemmata obscuriglobus</name>
    <dbReference type="NCBI Taxonomy" id="114"/>
    <lineage>
        <taxon>Bacteria</taxon>
        <taxon>Pseudomonadati</taxon>
        <taxon>Planctomycetota</taxon>
        <taxon>Planctomycetia</taxon>
        <taxon>Gemmatales</taxon>
        <taxon>Gemmataceae</taxon>
        <taxon>Gemmata</taxon>
    </lineage>
</organism>